<evidence type="ECO:0000313" key="2">
    <source>
        <dbReference type="Proteomes" id="UP000623067"/>
    </source>
</evidence>
<dbReference type="Proteomes" id="UP000623067">
    <property type="component" value="Unassembled WGS sequence"/>
</dbReference>
<comment type="caution">
    <text evidence="1">The sequence shown here is derived from an EMBL/GenBank/DDBJ whole genome shotgun (WGS) entry which is preliminary data.</text>
</comment>
<accession>A0A916STH4</accession>
<evidence type="ECO:0000313" key="1">
    <source>
        <dbReference type="EMBL" id="GGB15062.1"/>
    </source>
</evidence>
<gene>
    <name evidence="1" type="ORF">GCM10011380_00600</name>
</gene>
<sequence length="134" mass="13591">MSDNITAPASGLSFATDDIGGTHYPRTKISVGTDGTAVDVSAANPLPITDVAGTAAISKLGTFKRAVALTEADSDLSERPDALYIGTGGSLTVRFGTTADITFANIPDGSFFNISPSWIGTASTVAGIVGLFYA</sequence>
<dbReference type="AlphaFoldDB" id="A0A916STH4"/>
<reference evidence="1" key="1">
    <citation type="journal article" date="2014" name="Int. J. Syst. Evol. Microbiol.">
        <title>Complete genome sequence of Corynebacterium casei LMG S-19264T (=DSM 44701T), isolated from a smear-ripened cheese.</title>
        <authorList>
            <consortium name="US DOE Joint Genome Institute (JGI-PGF)"/>
            <person name="Walter F."/>
            <person name="Albersmeier A."/>
            <person name="Kalinowski J."/>
            <person name="Ruckert C."/>
        </authorList>
    </citation>
    <scope>NUCLEOTIDE SEQUENCE</scope>
    <source>
        <strain evidence="1">CGMCC 1.15330</strain>
    </source>
</reference>
<dbReference type="EMBL" id="BMIH01000001">
    <property type="protein sequence ID" value="GGB15062.1"/>
    <property type="molecule type" value="Genomic_DNA"/>
</dbReference>
<protein>
    <submittedName>
        <fullName evidence="1">Uncharacterized protein</fullName>
    </submittedName>
</protein>
<keyword evidence="2" id="KW-1185">Reference proteome</keyword>
<dbReference type="RefSeq" id="WP_188656633.1">
    <property type="nucleotide sequence ID" value="NZ_BMIH01000001.1"/>
</dbReference>
<name>A0A916STH4_9SPHN</name>
<proteinExistence type="predicted"/>
<organism evidence="1 2">
    <name type="scientific">Sphingomonas metalli</name>
    <dbReference type="NCBI Taxonomy" id="1779358"/>
    <lineage>
        <taxon>Bacteria</taxon>
        <taxon>Pseudomonadati</taxon>
        <taxon>Pseudomonadota</taxon>
        <taxon>Alphaproteobacteria</taxon>
        <taxon>Sphingomonadales</taxon>
        <taxon>Sphingomonadaceae</taxon>
        <taxon>Sphingomonas</taxon>
    </lineage>
</organism>
<reference evidence="1" key="2">
    <citation type="submission" date="2020-09" db="EMBL/GenBank/DDBJ databases">
        <authorList>
            <person name="Sun Q."/>
            <person name="Zhou Y."/>
        </authorList>
    </citation>
    <scope>NUCLEOTIDE SEQUENCE</scope>
    <source>
        <strain evidence="1">CGMCC 1.15330</strain>
    </source>
</reference>